<dbReference type="InterPro" id="IPR050049">
    <property type="entry name" value="Dodecin_bact"/>
</dbReference>
<keyword evidence="2" id="KW-1185">Reference proteome</keyword>
<dbReference type="SUPFAM" id="SSF89807">
    <property type="entry name" value="Dodecin-like"/>
    <property type="match status" value="1"/>
</dbReference>
<dbReference type="Pfam" id="PF07311">
    <property type="entry name" value="Dodecin"/>
    <property type="match status" value="1"/>
</dbReference>
<dbReference type="Gene3D" id="3.30.1660.10">
    <property type="entry name" value="Flavin-binding protein dodecin"/>
    <property type="match status" value="1"/>
</dbReference>
<dbReference type="InterPro" id="IPR009923">
    <property type="entry name" value="Dodecin"/>
</dbReference>
<protein>
    <submittedName>
        <fullName evidence="1">Dodecin family protein</fullName>
    </submittedName>
</protein>
<sequence length="70" mass="7771">MSHHTYRVIEIVGTSPDGIDAAIRSGLDRAAETMRNLDWFEVESVRGHLADGAVAHFQVTMKVGFRLEDS</sequence>
<evidence type="ECO:0000313" key="1">
    <source>
        <dbReference type="EMBL" id="ORW96800.1"/>
    </source>
</evidence>
<gene>
    <name evidence="1" type="ORF">AWC27_04920</name>
</gene>
<dbReference type="PANTHER" id="PTHR39324:SF1">
    <property type="entry name" value="CALCIUM DODECIN"/>
    <property type="match status" value="1"/>
</dbReference>
<dbReference type="EMBL" id="LQPW01000131">
    <property type="protein sequence ID" value="ORW96800.1"/>
    <property type="molecule type" value="Genomic_DNA"/>
</dbReference>
<dbReference type="NCBIfam" id="NF043052">
    <property type="entry name" value="DodecBact"/>
    <property type="match status" value="1"/>
</dbReference>
<proteinExistence type="predicted"/>
<reference evidence="1 2" key="1">
    <citation type="submission" date="2016-01" db="EMBL/GenBank/DDBJ databases">
        <title>The new phylogeny of the genus Mycobacterium.</title>
        <authorList>
            <person name="Tarcisio F."/>
            <person name="Conor M."/>
            <person name="Antonella G."/>
            <person name="Elisabetta G."/>
            <person name="Giulia F.S."/>
            <person name="Sara T."/>
            <person name="Anna F."/>
            <person name="Clotilde B."/>
            <person name="Roberto B."/>
            <person name="Veronica D.S."/>
            <person name="Fabio R."/>
            <person name="Monica P."/>
            <person name="Olivier J."/>
            <person name="Enrico T."/>
            <person name="Nicola S."/>
        </authorList>
    </citation>
    <scope>NUCLEOTIDE SEQUENCE [LARGE SCALE GENOMIC DNA]</scope>
    <source>
        <strain evidence="1 2">DSM 44166</strain>
    </source>
</reference>
<dbReference type="Proteomes" id="UP000193317">
    <property type="component" value="Unassembled WGS sequence"/>
</dbReference>
<comment type="caution">
    <text evidence="1">The sequence shown here is derived from an EMBL/GenBank/DDBJ whole genome shotgun (WGS) entry which is preliminary data.</text>
</comment>
<dbReference type="PANTHER" id="PTHR39324">
    <property type="entry name" value="CALCIUM DODECIN"/>
    <property type="match status" value="1"/>
</dbReference>
<dbReference type="InterPro" id="IPR036694">
    <property type="entry name" value="Dodecin-like_sf"/>
</dbReference>
<dbReference type="AlphaFoldDB" id="A0A1X2E8V8"/>
<accession>A0A1X2E8V8</accession>
<organism evidence="1 2">
    <name type="scientific">Mycobacterium szulgai</name>
    <dbReference type="NCBI Taxonomy" id="1787"/>
    <lineage>
        <taxon>Bacteria</taxon>
        <taxon>Bacillati</taxon>
        <taxon>Actinomycetota</taxon>
        <taxon>Actinomycetes</taxon>
        <taxon>Mycobacteriales</taxon>
        <taxon>Mycobacteriaceae</taxon>
        <taxon>Mycobacterium</taxon>
    </lineage>
</organism>
<dbReference type="RefSeq" id="WP_085671731.1">
    <property type="nucleotide sequence ID" value="NZ_JACKRU010000117.1"/>
</dbReference>
<evidence type="ECO:0000313" key="2">
    <source>
        <dbReference type="Proteomes" id="UP000193317"/>
    </source>
</evidence>
<name>A0A1X2E8V8_MYCSZ</name>
<dbReference type="OrthoDB" id="9805889at2"/>
<dbReference type="InterPro" id="IPR025543">
    <property type="entry name" value="Dodecin-like"/>
</dbReference>